<keyword evidence="2 4" id="KW-0694">RNA-binding</keyword>
<dbReference type="Gene3D" id="3.10.290.10">
    <property type="entry name" value="RNA-binding S4 domain"/>
    <property type="match status" value="1"/>
</dbReference>
<keyword evidence="3 5" id="KW-0413">Isomerase</keyword>
<dbReference type="RefSeq" id="WP_005952960.1">
    <property type="nucleotide sequence ID" value="NZ_AOJP01000002.1"/>
</dbReference>
<comment type="similarity">
    <text evidence="1 5">Belongs to the pseudouridine synthase RsuA family.</text>
</comment>
<evidence type="ECO:0000259" key="6">
    <source>
        <dbReference type="SMART" id="SM00363"/>
    </source>
</evidence>
<dbReference type="GO" id="GO:0005829">
    <property type="term" value="C:cytosol"/>
    <property type="evidence" value="ECO:0007669"/>
    <property type="project" value="UniProtKB-ARBA"/>
</dbReference>
<dbReference type="Pfam" id="PF00849">
    <property type="entry name" value="PseudoU_synth_2"/>
    <property type="match status" value="1"/>
</dbReference>
<dbReference type="PANTHER" id="PTHR47683">
    <property type="entry name" value="PSEUDOURIDINE SYNTHASE FAMILY PROTEIN-RELATED"/>
    <property type="match status" value="1"/>
</dbReference>
<dbReference type="InterPro" id="IPR036986">
    <property type="entry name" value="S4_RNA-bd_sf"/>
</dbReference>
<dbReference type="FunFam" id="3.30.70.1560:FF:000001">
    <property type="entry name" value="Pseudouridine synthase"/>
    <property type="match status" value="1"/>
</dbReference>
<dbReference type="GO" id="GO:0120159">
    <property type="term" value="F:rRNA pseudouridine synthase activity"/>
    <property type="evidence" value="ECO:0007669"/>
    <property type="project" value="UniProtKB-ARBA"/>
</dbReference>
<evidence type="ECO:0000256" key="1">
    <source>
        <dbReference type="ARBA" id="ARBA00008348"/>
    </source>
</evidence>
<dbReference type="PROSITE" id="PS50889">
    <property type="entry name" value="S4"/>
    <property type="match status" value="1"/>
</dbReference>
<dbReference type="EC" id="5.4.99.-" evidence="5"/>
<proteinExistence type="inferred from homology"/>
<evidence type="ECO:0000256" key="4">
    <source>
        <dbReference type="PROSITE-ProRule" id="PRU00182"/>
    </source>
</evidence>
<name>A0A017H6N9_9FUSO</name>
<dbReference type="Gene3D" id="3.30.70.580">
    <property type="entry name" value="Pseudouridine synthase I, catalytic domain, N-terminal subdomain"/>
    <property type="match status" value="1"/>
</dbReference>
<dbReference type="CDD" id="cd00165">
    <property type="entry name" value="S4"/>
    <property type="match status" value="1"/>
</dbReference>
<dbReference type="AlphaFoldDB" id="A0A017H6N9"/>
<dbReference type="CDD" id="cd02870">
    <property type="entry name" value="PseudoU_synth_RsuA_like"/>
    <property type="match status" value="1"/>
</dbReference>
<dbReference type="InterPro" id="IPR000748">
    <property type="entry name" value="PsdUridine_synth_RsuA/RluB/E/F"/>
</dbReference>
<dbReference type="Pfam" id="PF01479">
    <property type="entry name" value="S4"/>
    <property type="match status" value="1"/>
</dbReference>
<feature type="domain" description="RNA-binding S4" evidence="6">
    <location>
        <begin position="6"/>
        <end position="64"/>
    </location>
</feature>
<dbReference type="PROSITE" id="PS01149">
    <property type="entry name" value="PSI_RSU"/>
    <property type="match status" value="1"/>
</dbReference>
<gene>
    <name evidence="7" type="ORF">C095_09745</name>
</gene>
<dbReference type="GO" id="GO:0003723">
    <property type="term" value="F:RNA binding"/>
    <property type="evidence" value="ECO:0007669"/>
    <property type="project" value="UniProtKB-KW"/>
</dbReference>
<evidence type="ECO:0000313" key="7">
    <source>
        <dbReference type="EMBL" id="KID48548.1"/>
    </source>
</evidence>
<dbReference type="SUPFAM" id="SSF55120">
    <property type="entry name" value="Pseudouridine synthase"/>
    <property type="match status" value="1"/>
</dbReference>
<dbReference type="OrthoDB" id="9807213at2"/>
<dbReference type="PANTHER" id="PTHR47683:SF2">
    <property type="entry name" value="RNA-BINDING S4 DOMAIN-CONTAINING PROTEIN"/>
    <property type="match status" value="1"/>
</dbReference>
<evidence type="ECO:0000313" key="8">
    <source>
        <dbReference type="Proteomes" id="UP000031184"/>
    </source>
</evidence>
<sequence>MEENKTRINKFLASKGVASRRQVDLWIEEGRISVNGSLATSGQKVSEEDDIVVNGKSISQKKQKKVYYLLYKEEEVLSAVKDDRGRRTVVDCVPSPYRIFPVGRLDYRTSGLILLTNDGDLFNRMMHPRAEIFKSYEVLAKGHLTKEQLKTLEEGVELEEGKTLAALIAKVKYEKGNTFFEISIREGRNRQIRRMVEAVGSRVYRLRRTKIGKLSLDGLSLGEYRALEEKEIEYLYSLS</sequence>
<dbReference type="SMART" id="SM00363">
    <property type="entry name" value="S4"/>
    <property type="match status" value="1"/>
</dbReference>
<dbReference type="InterPro" id="IPR050343">
    <property type="entry name" value="RsuA_PseudoU_synthase"/>
</dbReference>
<dbReference type="InterPro" id="IPR018496">
    <property type="entry name" value="PsdUridine_synth_RsuA/RluB_CS"/>
</dbReference>
<accession>A0A017H6N9</accession>
<dbReference type="InterPro" id="IPR042092">
    <property type="entry name" value="PsdUridine_s_RsuA/RluB/E/F_cat"/>
</dbReference>
<dbReference type="InterPro" id="IPR006145">
    <property type="entry name" value="PsdUridine_synth_RsuA/RluA"/>
</dbReference>
<dbReference type="GO" id="GO:0000455">
    <property type="term" value="P:enzyme-directed rRNA pseudouridine synthesis"/>
    <property type="evidence" value="ECO:0007669"/>
    <property type="project" value="UniProtKB-ARBA"/>
</dbReference>
<dbReference type="FunFam" id="3.10.290.10:FF:000003">
    <property type="entry name" value="Pseudouridine synthase"/>
    <property type="match status" value="1"/>
</dbReference>
<evidence type="ECO:0000256" key="5">
    <source>
        <dbReference type="RuleBase" id="RU003887"/>
    </source>
</evidence>
<dbReference type="Proteomes" id="UP000031184">
    <property type="component" value="Unassembled WGS sequence"/>
</dbReference>
<evidence type="ECO:0000256" key="2">
    <source>
        <dbReference type="ARBA" id="ARBA00022884"/>
    </source>
</evidence>
<dbReference type="SUPFAM" id="SSF55174">
    <property type="entry name" value="Alpha-L RNA-binding motif"/>
    <property type="match status" value="1"/>
</dbReference>
<evidence type="ECO:0000256" key="3">
    <source>
        <dbReference type="ARBA" id="ARBA00023235"/>
    </source>
</evidence>
<dbReference type="InterPro" id="IPR020103">
    <property type="entry name" value="PsdUridine_synth_cat_dom_sf"/>
</dbReference>
<dbReference type="EMBL" id="AUZI01000023">
    <property type="protein sequence ID" value="KID48548.1"/>
    <property type="molecule type" value="Genomic_DNA"/>
</dbReference>
<dbReference type="NCBIfam" id="TIGR00093">
    <property type="entry name" value="pseudouridine synthase"/>
    <property type="match status" value="1"/>
</dbReference>
<protein>
    <recommendedName>
        <fullName evidence="5">Pseudouridine synthase</fullName>
        <ecNumber evidence="5">5.4.99.-</ecNumber>
    </recommendedName>
</protein>
<reference evidence="7 8" key="1">
    <citation type="submission" date="2013-08" db="EMBL/GenBank/DDBJ databases">
        <title>An opportunistic ruminal bacterium that causes liver abscesses in cattle.</title>
        <authorList>
            <person name="Benahmed F.H."/>
            <person name="Rasmussen M."/>
            <person name="Harbottle H."/>
            <person name="Soppet D."/>
            <person name="Nagaraja T.G."/>
            <person name="Davidson M."/>
        </authorList>
    </citation>
    <scope>NUCLEOTIDE SEQUENCE [LARGE SCALE GENOMIC DNA]</scope>
    <source>
        <strain evidence="7 8">B35</strain>
    </source>
</reference>
<dbReference type="PATRIC" id="fig|1226633.4.peg.1974"/>
<organism evidence="7 8">
    <name type="scientific">Fusobacterium necrophorum subsp. funduliforme B35</name>
    <dbReference type="NCBI Taxonomy" id="1226633"/>
    <lineage>
        <taxon>Bacteria</taxon>
        <taxon>Fusobacteriati</taxon>
        <taxon>Fusobacteriota</taxon>
        <taxon>Fusobacteriia</taxon>
        <taxon>Fusobacteriales</taxon>
        <taxon>Fusobacteriaceae</taxon>
        <taxon>Fusobacterium</taxon>
    </lineage>
</organism>
<comment type="caution">
    <text evidence="7">The sequence shown here is derived from an EMBL/GenBank/DDBJ whole genome shotgun (WGS) entry which is preliminary data.</text>
</comment>
<dbReference type="InterPro" id="IPR020094">
    <property type="entry name" value="TruA/RsuA/RluB/E/F_N"/>
</dbReference>
<dbReference type="Gene3D" id="3.30.70.1560">
    <property type="entry name" value="Alpha-L RNA-binding motif"/>
    <property type="match status" value="1"/>
</dbReference>
<dbReference type="InterPro" id="IPR002942">
    <property type="entry name" value="S4_RNA-bd"/>
</dbReference>